<protein>
    <submittedName>
        <fullName evidence="1">Uncharacterized protein</fullName>
    </submittedName>
</protein>
<evidence type="ECO:0000313" key="2">
    <source>
        <dbReference type="Proteomes" id="UP000002620"/>
    </source>
</evidence>
<sequence>MRSWAETVSGWLERLEQARKYLLAASLLLRQVELGLKGGWEFETARHVGYLAQDARDLAEEIPGVREWLKGKGGAVSGKESLPGA</sequence>
<organism evidence="1 2">
    <name type="scientific">Ammonifex degensii (strain DSM 10501 / KC4)</name>
    <dbReference type="NCBI Taxonomy" id="429009"/>
    <lineage>
        <taxon>Bacteria</taxon>
        <taxon>Bacillati</taxon>
        <taxon>Bacillota</taxon>
        <taxon>Clostridia</taxon>
        <taxon>Thermoanaerobacterales</taxon>
        <taxon>Thermoanaerobacteraceae</taxon>
        <taxon>Ammonifex</taxon>
    </lineage>
</organism>
<dbReference type="KEGG" id="adg:Adeg_0705"/>
<dbReference type="EMBL" id="CP001785">
    <property type="protein sequence ID" value="ACX51852.1"/>
    <property type="molecule type" value="Genomic_DNA"/>
</dbReference>
<keyword evidence="2" id="KW-1185">Reference proteome</keyword>
<dbReference type="OrthoDB" id="9851976at2"/>
<dbReference type="Proteomes" id="UP000002620">
    <property type="component" value="Chromosome"/>
</dbReference>
<evidence type="ECO:0000313" key="1">
    <source>
        <dbReference type="EMBL" id="ACX51852.1"/>
    </source>
</evidence>
<dbReference type="RefSeq" id="WP_015738730.1">
    <property type="nucleotide sequence ID" value="NC_013385.1"/>
</dbReference>
<gene>
    <name evidence="1" type="ordered locus">Adeg_0705</name>
</gene>
<dbReference type="STRING" id="429009.Adeg_0705"/>
<proteinExistence type="predicted"/>
<dbReference type="HOGENOM" id="CLU_2505481_0_0_9"/>
<reference evidence="1 2" key="1">
    <citation type="submission" date="2009-10" db="EMBL/GenBank/DDBJ databases">
        <title>Complete sequence of chromosome of Ammonifex degensii KC4.</title>
        <authorList>
            <consortium name="US DOE Joint Genome Institute"/>
            <person name="Kerfeld C."/>
            <person name="Goodner B."/>
            <person name="Huber H."/>
            <person name="Stetter K."/>
            <person name="Lucas S."/>
            <person name="Copeland A."/>
            <person name="Lapidus A."/>
            <person name="Glavina del Rio T."/>
            <person name="Dalin E."/>
            <person name="Tice H."/>
            <person name="Bruce D."/>
            <person name="Goodwin L."/>
            <person name="Pitluck S."/>
            <person name="Saunders E."/>
            <person name="Brettin T."/>
            <person name="Detter J.C."/>
            <person name="Han C."/>
            <person name="Larimer F."/>
            <person name="Land M."/>
            <person name="Hauser L."/>
            <person name="Kyrpides N."/>
            <person name="Ovchinnikova G."/>
            <person name="Richardson P."/>
        </authorList>
    </citation>
    <scope>NUCLEOTIDE SEQUENCE [LARGE SCALE GENOMIC DNA]</scope>
    <source>
        <strain evidence="2">DSM 10501 / KC4</strain>
    </source>
</reference>
<accession>C9RC75</accession>
<dbReference type="AlphaFoldDB" id="C9RC75"/>
<name>C9RC75_AMMDK</name>